<name>A0A6V7NIJ9_ANACO</name>
<reference evidence="2" key="1">
    <citation type="submission" date="2020-07" db="EMBL/GenBank/DDBJ databases">
        <authorList>
            <person name="Lin J."/>
        </authorList>
    </citation>
    <scope>NUCLEOTIDE SEQUENCE</scope>
</reference>
<proteinExistence type="predicted"/>
<sequence length="130" mass="14267">MLSPLPSPSPSPSPAHYPPSSPPTTLRPRHGHLPVPAPDLPRPYPLPLGERIPTPKQPADPSLLRLLLSQAKPSSLSSSSGAARVTAVRRLWELARESEKNRAAMATREMSSAMVEIAFEEAGIWIWRRR</sequence>
<evidence type="ECO:0000313" key="2">
    <source>
        <dbReference type="EMBL" id="CAD1818357.1"/>
    </source>
</evidence>
<gene>
    <name evidence="2" type="ORF">CB5_LOCUS1568</name>
</gene>
<accession>A0A6V7NIJ9</accession>
<feature type="compositionally biased region" description="Pro residues" evidence="1">
    <location>
        <begin position="1"/>
        <end position="22"/>
    </location>
</feature>
<protein>
    <submittedName>
        <fullName evidence="2">Uncharacterized protein</fullName>
    </submittedName>
</protein>
<feature type="region of interest" description="Disordered" evidence="1">
    <location>
        <begin position="1"/>
        <end position="60"/>
    </location>
</feature>
<organism evidence="2">
    <name type="scientific">Ananas comosus var. bracteatus</name>
    <name type="common">red pineapple</name>
    <dbReference type="NCBI Taxonomy" id="296719"/>
    <lineage>
        <taxon>Eukaryota</taxon>
        <taxon>Viridiplantae</taxon>
        <taxon>Streptophyta</taxon>
        <taxon>Embryophyta</taxon>
        <taxon>Tracheophyta</taxon>
        <taxon>Spermatophyta</taxon>
        <taxon>Magnoliopsida</taxon>
        <taxon>Liliopsida</taxon>
        <taxon>Poales</taxon>
        <taxon>Bromeliaceae</taxon>
        <taxon>Bromelioideae</taxon>
        <taxon>Ananas</taxon>
    </lineage>
</organism>
<dbReference type="AlphaFoldDB" id="A0A6V7NIJ9"/>
<feature type="compositionally biased region" description="Pro residues" evidence="1">
    <location>
        <begin position="35"/>
        <end position="46"/>
    </location>
</feature>
<evidence type="ECO:0000256" key="1">
    <source>
        <dbReference type="SAM" id="MobiDB-lite"/>
    </source>
</evidence>
<dbReference type="EMBL" id="LR862139">
    <property type="protein sequence ID" value="CAD1818357.1"/>
    <property type="molecule type" value="Genomic_DNA"/>
</dbReference>